<comment type="caution">
    <text evidence="1">The sequence shown here is derived from an EMBL/GenBank/DDBJ whole genome shotgun (WGS) entry which is preliminary data.</text>
</comment>
<dbReference type="OrthoDB" id="10540298at2759"/>
<dbReference type="Proteomes" id="UP000266673">
    <property type="component" value="Unassembled WGS sequence"/>
</dbReference>
<gene>
    <name evidence="1" type="ORF">C2G38_2286921</name>
</gene>
<name>A0A397U8R1_9GLOM</name>
<protein>
    <submittedName>
        <fullName evidence="1">Uncharacterized protein</fullName>
    </submittedName>
</protein>
<evidence type="ECO:0000313" key="1">
    <source>
        <dbReference type="EMBL" id="RIB03693.1"/>
    </source>
</evidence>
<dbReference type="AlphaFoldDB" id="A0A397U8R1"/>
<dbReference type="EMBL" id="QKWP01002343">
    <property type="protein sequence ID" value="RIB03693.1"/>
    <property type="molecule type" value="Genomic_DNA"/>
</dbReference>
<accession>A0A397U8R1</accession>
<organism evidence="1 2">
    <name type="scientific">Gigaspora rosea</name>
    <dbReference type="NCBI Taxonomy" id="44941"/>
    <lineage>
        <taxon>Eukaryota</taxon>
        <taxon>Fungi</taxon>
        <taxon>Fungi incertae sedis</taxon>
        <taxon>Mucoromycota</taxon>
        <taxon>Glomeromycotina</taxon>
        <taxon>Glomeromycetes</taxon>
        <taxon>Diversisporales</taxon>
        <taxon>Gigasporaceae</taxon>
        <taxon>Gigaspora</taxon>
    </lineage>
</organism>
<proteinExistence type="predicted"/>
<keyword evidence="2" id="KW-1185">Reference proteome</keyword>
<sequence>MEHVFSQSPIQYHMNTLAGFNAITPHYPEFTHKIIHKFSFPLPQNYAFQTELSSMNIKVILYKLILKTHDTFEIPQFKESDLLEDIQDALDGFWSFYLNSPDQPWNIDPEKDIEDFYDNETLMEINMHIITSYIETHPNSDLKKLEITIDKHKLNDTAISALVKEWLPIKDPNKPDRSNIAKFLDEIYNHFSNVFKNVRLLDEIWKWLLQKIGKPIVYINNILSVLDILLQKAWEFSKDATLIVIDIGSAIIDYIFQQNYSRRIKAVWATTNLKKTFYSFKNNQLVELITFSSAKMHGDSSSEYVYLLMILIHIQNYSNKLHSTKTFVISY</sequence>
<evidence type="ECO:0000313" key="2">
    <source>
        <dbReference type="Proteomes" id="UP000266673"/>
    </source>
</evidence>
<reference evidence="1 2" key="1">
    <citation type="submission" date="2018-06" db="EMBL/GenBank/DDBJ databases">
        <title>Comparative genomics reveals the genomic features of Rhizophagus irregularis, R. cerebriforme, R. diaphanum and Gigaspora rosea, and their symbiotic lifestyle signature.</title>
        <authorList>
            <person name="Morin E."/>
            <person name="San Clemente H."/>
            <person name="Chen E.C.H."/>
            <person name="De La Providencia I."/>
            <person name="Hainaut M."/>
            <person name="Kuo A."/>
            <person name="Kohler A."/>
            <person name="Murat C."/>
            <person name="Tang N."/>
            <person name="Roy S."/>
            <person name="Loubradou J."/>
            <person name="Henrissat B."/>
            <person name="Grigoriev I.V."/>
            <person name="Corradi N."/>
            <person name="Roux C."/>
            <person name="Martin F.M."/>
        </authorList>
    </citation>
    <scope>NUCLEOTIDE SEQUENCE [LARGE SCALE GENOMIC DNA]</scope>
    <source>
        <strain evidence="1 2">DAOM 194757</strain>
    </source>
</reference>